<dbReference type="Proteomes" id="UP000593580">
    <property type="component" value="Chromosome"/>
</dbReference>
<keyword evidence="1" id="KW-0472">Membrane</keyword>
<keyword evidence="3" id="KW-1185">Reference proteome</keyword>
<sequence>MAYIYGLIIVGLLTLAMHYFTELSTKQKISAAIIILILILSAVAYNKYQDAQREKMLEIVIKYEQGKTIRCGNRDVNASNYSLSVGTYTFIGKKNTPHYAEMIDAFTCQ</sequence>
<dbReference type="EMBL" id="CP041406">
    <property type="protein sequence ID" value="QOP46029.1"/>
    <property type="molecule type" value="Genomic_DNA"/>
</dbReference>
<accession>A0A7M1B8G6</accession>
<feature type="transmembrane region" description="Helical" evidence="1">
    <location>
        <begin position="5"/>
        <end position="21"/>
    </location>
</feature>
<organism evidence="2 3">
    <name type="scientific">Sulfurimonas paralvinellae</name>
    <dbReference type="NCBI Taxonomy" id="317658"/>
    <lineage>
        <taxon>Bacteria</taxon>
        <taxon>Pseudomonadati</taxon>
        <taxon>Campylobacterota</taxon>
        <taxon>Epsilonproteobacteria</taxon>
        <taxon>Campylobacterales</taxon>
        <taxon>Sulfurimonadaceae</taxon>
        <taxon>Sulfurimonas</taxon>
    </lineage>
</organism>
<keyword evidence="1" id="KW-0812">Transmembrane</keyword>
<evidence type="ECO:0000256" key="1">
    <source>
        <dbReference type="SAM" id="Phobius"/>
    </source>
</evidence>
<keyword evidence="1" id="KW-1133">Transmembrane helix</keyword>
<evidence type="ECO:0000313" key="2">
    <source>
        <dbReference type="EMBL" id="QOP46029.1"/>
    </source>
</evidence>
<reference evidence="2 3" key="1">
    <citation type="submission" date="2019-07" db="EMBL/GenBank/DDBJ databases">
        <title>Sulfurimonas paralvinellae sp. nov., a novel mesophilic, hydrogen- and sulfur-oxidizing chemolithoautotroph within the Epsilonproteo- bacteria isolated from a deep-sea hydrothermal vent polychaete nest, reclassification of Thiomicrospira denitrificans as Sulfurimonas denitrificans comb. nov. and emended description of the genus Sulfurimonas.</title>
        <authorList>
            <person name="Wang S."/>
            <person name="Jiang L."/>
            <person name="Shao Z."/>
        </authorList>
    </citation>
    <scope>NUCLEOTIDE SEQUENCE [LARGE SCALE GENOMIC DNA]</scope>
    <source>
        <strain evidence="2 3">GO25</strain>
    </source>
</reference>
<dbReference type="AlphaFoldDB" id="A0A7M1B8G6"/>
<gene>
    <name evidence="2" type="ORF">FM071_06850</name>
</gene>
<dbReference type="RefSeq" id="WP_193110119.1">
    <property type="nucleotide sequence ID" value="NZ_CP041406.1"/>
</dbReference>
<evidence type="ECO:0000313" key="3">
    <source>
        <dbReference type="Proteomes" id="UP000593580"/>
    </source>
</evidence>
<feature type="transmembrane region" description="Helical" evidence="1">
    <location>
        <begin position="27"/>
        <end position="46"/>
    </location>
</feature>
<proteinExistence type="predicted"/>
<name>A0A7M1B8G6_9BACT</name>
<protein>
    <submittedName>
        <fullName evidence="2">Uncharacterized protein</fullName>
    </submittedName>
</protein>
<dbReference type="KEGG" id="spal:FM071_06850"/>